<dbReference type="InterPro" id="IPR036866">
    <property type="entry name" value="RibonucZ/Hydroxyglut_hydro"/>
</dbReference>
<feature type="chain" id="PRO_5045966300" evidence="2">
    <location>
        <begin position="26"/>
        <end position="304"/>
    </location>
</feature>
<dbReference type="Gene3D" id="3.60.15.10">
    <property type="entry name" value="Ribonuclease Z/Hydroxyacylglutathione hydrolase-like"/>
    <property type="match status" value="1"/>
</dbReference>
<keyword evidence="1" id="KW-0378">Hydrolase</keyword>
<sequence>MTKRYSFLALPLSTLLMAFAHPTLADTQVVMLGTGTPVPNGERAGAGVAVIHDGEAYLFDLGAGVVERATQAAERLGIDSLYPTNIEHLFLTHLHSDHVLDYPELLGTYWWRRENPLQVIGPKGTQGMSEGIYTMLAADTETRLKDKSPITNPDTAYAEVTEISQPGTVYETDDIQVEAFPVSHGDWDLAYGYRITTPDKTVVISGDTSINKEVEKQAAGADILIHEVISRTGWKDLPKQWQDYHQYAHTLTDELAELANRAQPDLLVLTHVLHYGAPIETVVEEIQRDYAGEVQLADDLDVYE</sequence>
<dbReference type="SMART" id="SM00849">
    <property type="entry name" value="Lactamase_B"/>
    <property type="match status" value="1"/>
</dbReference>
<evidence type="ECO:0000313" key="4">
    <source>
        <dbReference type="EMBL" id="MFC3291699.1"/>
    </source>
</evidence>
<dbReference type="Proteomes" id="UP001595640">
    <property type="component" value="Unassembled WGS sequence"/>
</dbReference>
<dbReference type="CDD" id="cd07719">
    <property type="entry name" value="arylsulfatase_AtsA-like_MBL-fold"/>
    <property type="match status" value="1"/>
</dbReference>
<feature type="domain" description="Metallo-beta-lactamase" evidence="3">
    <location>
        <begin position="44"/>
        <end position="245"/>
    </location>
</feature>
<dbReference type="InterPro" id="IPR044094">
    <property type="entry name" value="AtsA-like_MBL-fold"/>
</dbReference>
<dbReference type="Pfam" id="PF12706">
    <property type="entry name" value="Lactamase_B_2"/>
    <property type="match status" value="1"/>
</dbReference>
<dbReference type="EMBL" id="JBHRUH010000011">
    <property type="protein sequence ID" value="MFC3291699.1"/>
    <property type="molecule type" value="Genomic_DNA"/>
</dbReference>
<feature type="signal peptide" evidence="2">
    <location>
        <begin position="1"/>
        <end position="25"/>
    </location>
</feature>
<accession>A0ABV7M1A8</accession>
<reference evidence="5" key="1">
    <citation type="journal article" date="2019" name="Int. J. Syst. Evol. Microbiol.">
        <title>The Global Catalogue of Microorganisms (GCM) 10K type strain sequencing project: providing services to taxonomists for standard genome sequencing and annotation.</title>
        <authorList>
            <consortium name="The Broad Institute Genomics Platform"/>
            <consortium name="The Broad Institute Genome Sequencing Center for Infectious Disease"/>
            <person name="Wu L."/>
            <person name="Ma J."/>
        </authorList>
    </citation>
    <scope>NUCLEOTIDE SEQUENCE [LARGE SCALE GENOMIC DNA]</scope>
    <source>
        <strain evidence="5">KCTC 12847</strain>
    </source>
</reference>
<evidence type="ECO:0000313" key="5">
    <source>
        <dbReference type="Proteomes" id="UP001595640"/>
    </source>
</evidence>
<dbReference type="RefSeq" id="WP_019019043.1">
    <property type="nucleotide sequence ID" value="NZ_BMXD01000005.1"/>
</dbReference>
<name>A0ABV7M1A8_9GAMM</name>
<dbReference type="PANTHER" id="PTHR46018">
    <property type="entry name" value="ZINC PHOSPHODIESTERASE ELAC PROTEIN 1"/>
    <property type="match status" value="1"/>
</dbReference>
<dbReference type="SUPFAM" id="SSF56281">
    <property type="entry name" value="Metallo-hydrolase/oxidoreductase"/>
    <property type="match status" value="1"/>
</dbReference>
<keyword evidence="5" id="KW-1185">Reference proteome</keyword>
<evidence type="ECO:0000256" key="1">
    <source>
        <dbReference type="ARBA" id="ARBA00022801"/>
    </source>
</evidence>
<keyword evidence="2" id="KW-0732">Signal</keyword>
<dbReference type="InterPro" id="IPR001279">
    <property type="entry name" value="Metallo-B-lactamas"/>
</dbReference>
<organism evidence="4 5">
    <name type="scientific">Modicisalibacter luteus</name>
    <dbReference type="NCBI Taxonomy" id="453962"/>
    <lineage>
        <taxon>Bacteria</taxon>
        <taxon>Pseudomonadati</taxon>
        <taxon>Pseudomonadota</taxon>
        <taxon>Gammaproteobacteria</taxon>
        <taxon>Oceanospirillales</taxon>
        <taxon>Halomonadaceae</taxon>
        <taxon>Modicisalibacter</taxon>
    </lineage>
</organism>
<dbReference type="PANTHER" id="PTHR46018:SF2">
    <property type="entry name" value="ZINC PHOSPHODIESTERASE ELAC PROTEIN 1"/>
    <property type="match status" value="1"/>
</dbReference>
<protein>
    <submittedName>
        <fullName evidence="4">MBL fold metallo-hydrolase</fullName>
    </submittedName>
</protein>
<evidence type="ECO:0000259" key="3">
    <source>
        <dbReference type="SMART" id="SM00849"/>
    </source>
</evidence>
<evidence type="ECO:0000256" key="2">
    <source>
        <dbReference type="SAM" id="SignalP"/>
    </source>
</evidence>
<gene>
    <name evidence="4" type="ORF">ACFOEI_06425</name>
</gene>
<comment type="caution">
    <text evidence="4">The sequence shown here is derived from an EMBL/GenBank/DDBJ whole genome shotgun (WGS) entry which is preliminary data.</text>
</comment>
<proteinExistence type="predicted"/>